<dbReference type="InterPro" id="IPR009038">
    <property type="entry name" value="GOLD_dom"/>
</dbReference>
<evidence type="ECO:0000256" key="3">
    <source>
        <dbReference type="ARBA" id="ARBA00022692"/>
    </source>
</evidence>
<feature type="chain" id="PRO_5043820380" evidence="11">
    <location>
        <begin position="17"/>
        <end position="224"/>
    </location>
</feature>
<comment type="similarity">
    <text evidence="2 8">Belongs to the EMP24/GP25L family.</text>
</comment>
<evidence type="ECO:0000256" key="6">
    <source>
        <dbReference type="ARBA" id="ARBA00022989"/>
    </source>
</evidence>
<evidence type="ECO:0000256" key="5">
    <source>
        <dbReference type="ARBA" id="ARBA00022892"/>
    </source>
</evidence>
<keyword evidence="6 10" id="KW-1133">Transmembrane helix</keyword>
<comment type="subcellular location">
    <subcellularLocation>
        <location evidence="1 8">Membrane</location>
        <topology evidence="1 8">Single-pass type I membrane protein</topology>
    </subcellularLocation>
</comment>
<comment type="caution">
    <text evidence="13">The sequence shown here is derived from an EMBL/GenBank/DDBJ whole genome shotgun (WGS) entry which is preliminary data.</text>
</comment>
<gene>
    <name evidence="13" type="ORF">DAKH74_038660</name>
</gene>
<dbReference type="EMBL" id="BTGD01000011">
    <property type="protein sequence ID" value="GMM57250.1"/>
    <property type="molecule type" value="Genomic_DNA"/>
</dbReference>
<feature type="transmembrane region" description="Helical" evidence="10">
    <location>
        <begin position="190"/>
        <end position="216"/>
    </location>
</feature>
<evidence type="ECO:0000256" key="9">
    <source>
        <dbReference type="SAM" id="Coils"/>
    </source>
</evidence>
<dbReference type="Proteomes" id="UP001377567">
    <property type="component" value="Unassembled WGS sequence"/>
</dbReference>
<evidence type="ECO:0000256" key="11">
    <source>
        <dbReference type="SAM" id="SignalP"/>
    </source>
</evidence>
<feature type="coiled-coil region" evidence="9">
    <location>
        <begin position="120"/>
        <end position="168"/>
    </location>
</feature>
<evidence type="ECO:0000313" key="13">
    <source>
        <dbReference type="EMBL" id="GMM57250.1"/>
    </source>
</evidence>
<accession>A0AAV5S065</accession>
<evidence type="ECO:0000256" key="8">
    <source>
        <dbReference type="RuleBase" id="RU003827"/>
    </source>
</evidence>
<dbReference type="GO" id="GO:0016020">
    <property type="term" value="C:membrane"/>
    <property type="evidence" value="ECO:0007669"/>
    <property type="project" value="UniProtKB-SubCell"/>
</dbReference>
<feature type="signal peptide" evidence="11">
    <location>
        <begin position="1"/>
        <end position="16"/>
    </location>
</feature>
<keyword evidence="14" id="KW-1185">Reference proteome</keyword>
<dbReference type="GO" id="GO:0006888">
    <property type="term" value="P:endoplasmic reticulum to Golgi vesicle-mediated transport"/>
    <property type="evidence" value="ECO:0007669"/>
    <property type="project" value="UniProtKB-ARBA"/>
</dbReference>
<evidence type="ECO:0000256" key="7">
    <source>
        <dbReference type="ARBA" id="ARBA00023136"/>
    </source>
</evidence>
<dbReference type="Pfam" id="PF01105">
    <property type="entry name" value="EMP24_GP25L"/>
    <property type="match status" value="1"/>
</dbReference>
<evidence type="ECO:0000256" key="10">
    <source>
        <dbReference type="SAM" id="Phobius"/>
    </source>
</evidence>
<dbReference type="GO" id="GO:0005737">
    <property type="term" value="C:cytoplasm"/>
    <property type="evidence" value="ECO:0007669"/>
    <property type="project" value="GOC"/>
</dbReference>
<dbReference type="PROSITE" id="PS50866">
    <property type="entry name" value="GOLD"/>
    <property type="match status" value="1"/>
</dbReference>
<keyword evidence="7 10" id="KW-0472">Membrane</keyword>
<evidence type="ECO:0000256" key="2">
    <source>
        <dbReference type="ARBA" id="ARBA00007104"/>
    </source>
</evidence>
<feature type="domain" description="GOLD" evidence="12">
    <location>
        <begin position="28"/>
        <end position="175"/>
    </location>
</feature>
<dbReference type="InterPro" id="IPR015720">
    <property type="entry name" value="Emp24-like"/>
</dbReference>
<keyword evidence="9" id="KW-0175">Coiled coil</keyword>
<evidence type="ECO:0000313" key="14">
    <source>
        <dbReference type="Proteomes" id="UP001377567"/>
    </source>
</evidence>
<dbReference type="AlphaFoldDB" id="A0AAV5S065"/>
<name>A0AAV5S065_MAUHU</name>
<organism evidence="13 14">
    <name type="scientific">Maudiozyma humilis</name>
    <name type="common">Sour dough yeast</name>
    <name type="synonym">Kazachstania humilis</name>
    <dbReference type="NCBI Taxonomy" id="51915"/>
    <lineage>
        <taxon>Eukaryota</taxon>
        <taxon>Fungi</taxon>
        <taxon>Dikarya</taxon>
        <taxon>Ascomycota</taxon>
        <taxon>Saccharomycotina</taxon>
        <taxon>Saccharomycetes</taxon>
        <taxon>Saccharomycetales</taxon>
        <taxon>Saccharomycetaceae</taxon>
        <taxon>Maudiozyma</taxon>
    </lineage>
</organism>
<keyword evidence="5" id="KW-0931">ER-Golgi transport</keyword>
<proteinExistence type="inferred from homology"/>
<keyword evidence="4 11" id="KW-0732">Signal</keyword>
<dbReference type="PANTHER" id="PTHR22811">
    <property type="entry name" value="TRANSMEMBRANE EMP24 DOMAIN-CONTAINING PROTEIN"/>
    <property type="match status" value="1"/>
</dbReference>
<reference evidence="13 14" key="1">
    <citation type="journal article" date="2023" name="Elife">
        <title>Identification of key yeast species and microbe-microbe interactions impacting larval growth of Drosophila in the wild.</title>
        <authorList>
            <person name="Mure A."/>
            <person name="Sugiura Y."/>
            <person name="Maeda R."/>
            <person name="Honda K."/>
            <person name="Sakurai N."/>
            <person name="Takahashi Y."/>
            <person name="Watada M."/>
            <person name="Katoh T."/>
            <person name="Gotoh A."/>
            <person name="Gotoh Y."/>
            <person name="Taniguchi I."/>
            <person name="Nakamura K."/>
            <person name="Hayashi T."/>
            <person name="Katayama T."/>
            <person name="Uemura T."/>
            <person name="Hattori Y."/>
        </authorList>
    </citation>
    <scope>NUCLEOTIDE SEQUENCE [LARGE SCALE GENOMIC DNA]</scope>
    <source>
        <strain evidence="13 14">KH-74</strain>
    </source>
</reference>
<evidence type="ECO:0000259" key="12">
    <source>
        <dbReference type="PROSITE" id="PS50866"/>
    </source>
</evidence>
<protein>
    <submittedName>
        <fullName evidence="13">Erp3 protein</fullName>
    </submittedName>
</protein>
<dbReference type="SMART" id="SM01190">
    <property type="entry name" value="EMP24_GP25L"/>
    <property type="match status" value="1"/>
</dbReference>
<evidence type="ECO:0000256" key="4">
    <source>
        <dbReference type="ARBA" id="ARBA00022729"/>
    </source>
</evidence>
<keyword evidence="3 8" id="KW-0812">Transmembrane</keyword>
<sequence length="224" mass="25547">MRLSTVLLLSAGVAAATPVTFELLPGAEECFYTLTSDTDCEVTYYFSVEDAPRGEDRVGYAVYGPRNAHSPIIERSAERSGEWAFTADDKGEYRFCFKGAAGDRGAKTVAVELKYDCQRNDDARSRNRADRRKLRNLREAKDDGDEMQRSLDDSVDRIERQLHVLERDMEYYITRNGRNHLTVRSTESRIGWFSLYGILVIVGMSAGQILLLQWLFTQSRKHKV</sequence>
<evidence type="ECO:0000256" key="1">
    <source>
        <dbReference type="ARBA" id="ARBA00004479"/>
    </source>
</evidence>
<keyword evidence="5" id="KW-0813">Transport</keyword>